<keyword evidence="2" id="KW-1185">Reference proteome</keyword>
<organism evidence="1 2">
    <name type="scientific">Volvox africanus</name>
    <dbReference type="NCBI Taxonomy" id="51714"/>
    <lineage>
        <taxon>Eukaryota</taxon>
        <taxon>Viridiplantae</taxon>
        <taxon>Chlorophyta</taxon>
        <taxon>core chlorophytes</taxon>
        <taxon>Chlorophyceae</taxon>
        <taxon>CS clade</taxon>
        <taxon>Chlamydomonadales</taxon>
        <taxon>Volvocaceae</taxon>
        <taxon>Volvox</taxon>
    </lineage>
</organism>
<dbReference type="AlphaFoldDB" id="A0A8J4B465"/>
<evidence type="ECO:0008006" key="3">
    <source>
        <dbReference type="Google" id="ProtNLM"/>
    </source>
</evidence>
<evidence type="ECO:0000313" key="1">
    <source>
        <dbReference type="EMBL" id="GIL51257.1"/>
    </source>
</evidence>
<dbReference type="SUPFAM" id="SSF81383">
    <property type="entry name" value="F-box domain"/>
    <property type="match status" value="1"/>
</dbReference>
<dbReference type="InterPro" id="IPR036047">
    <property type="entry name" value="F-box-like_dom_sf"/>
</dbReference>
<evidence type="ECO:0000313" key="2">
    <source>
        <dbReference type="Proteomes" id="UP000747399"/>
    </source>
</evidence>
<gene>
    <name evidence="1" type="ORF">Vafri_7128</name>
</gene>
<protein>
    <recommendedName>
        <fullName evidence="3">F-box domain-containing protein</fullName>
    </recommendedName>
</protein>
<proteinExistence type="predicted"/>
<dbReference type="EMBL" id="BNCO01000010">
    <property type="protein sequence ID" value="GIL51257.1"/>
    <property type="molecule type" value="Genomic_DNA"/>
</dbReference>
<comment type="caution">
    <text evidence="1">The sequence shown here is derived from an EMBL/GenBank/DDBJ whole genome shotgun (WGS) entry which is preliminary data.</text>
</comment>
<accession>A0A8J4B465</accession>
<sequence length="357" mass="39085">MAHSGTASPGHQPFHYVTFSDPLPDVAEKIFSHCIFDGRYLLRLGAVNKSWRKLVTTNAELWKGINAARFGADADPPARVPAQPATAIPGWCFFAGLDSSGDDCSAPEDANGNLHPTDLAARAEQLGAIAFNTQGSIKAALMPISRWKRNSYVPGEGMYVREEAVARVLGAPLPAPLPKSAESQVRPPDFPGWVFYHLMDSPGGDIRHPANGDTNFTSTCSTLEELAEVASRLPGCVAFNTSGCLKHRLQLQINWRLYGGSCSWCGLYVREDVVEASKLRKPKDGRLDPILRYFQLEKTRLLAARDVDVSWLNGKHLMRIPDPAPTETDGWGPEPVEVVKLSHVCWLELTGRFNGIG</sequence>
<dbReference type="Proteomes" id="UP000747399">
    <property type="component" value="Unassembled WGS sequence"/>
</dbReference>
<reference evidence="1" key="1">
    <citation type="journal article" date="2021" name="Proc. Natl. Acad. Sci. U.S.A.">
        <title>Three genomes in the algal genus Volvox reveal the fate of a haploid sex-determining region after a transition to homothallism.</title>
        <authorList>
            <person name="Yamamoto K."/>
            <person name="Hamaji T."/>
            <person name="Kawai-Toyooka H."/>
            <person name="Matsuzaki R."/>
            <person name="Takahashi F."/>
            <person name="Nishimura Y."/>
            <person name="Kawachi M."/>
            <person name="Noguchi H."/>
            <person name="Minakuchi Y."/>
            <person name="Umen J.G."/>
            <person name="Toyoda A."/>
            <person name="Nozaki H."/>
        </authorList>
    </citation>
    <scope>NUCLEOTIDE SEQUENCE</scope>
    <source>
        <strain evidence="1">NIES-3780</strain>
    </source>
</reference>
<name>A0A8J4B465_9CHLO</name>